<organism evidence="2 3">
    <name type="scientific">Spartinivicinus poritis</name>
    <dbReference type="NCBI Taxonomy" id="2994640"/>
    <lineage>
        <taxon>Bacteria</taxon>
        <taxon>Pseudomonadati</taxon>
        <taxon>Pseudomonadota</taxon>
        <taxon>Gammaproteobacteria</taxon>
        <taxon>Oceanospirillales</taxon>
        <taxon>Zooshikellaceae</taxon>
        <taxon>Spartinivicinus</taxon>
    </lineage>
</organism>
<keyword evidence="3" id="KW-1185">Reference proteome</keyword>
<gene>
    <name evidence="2" type="ORF">ORQ98_26180</name>
</gene>
<feature type="transmembrane region" description="Helical" evidence="1">
    <location>
        <begin position="60"/>
        <end position="79"/>
    </location>
</feature>
<protein>
    <recommendedName>
        <fullName evidence="4">Phage abortive infection protein</fullName>
    </recommendedName>
</protein>
<comment type="caution">
    <text evidence="2">The sequence shown here is derived from an EMBL/GenBank/DDBJ whole genome shotgun (WGS) entry which is preliminary data.</text>
</comment>
<dbReference type="EMBL" id="JAPMOU010000064">
    <property type="protein sequence ID" value="MDE1465455.1"/>
    <property type="molecule type" value="Genomic_DNA"/>
</dbReference>
<proteinExistence type="predicted"/>
<accession>A0ABT5UGD8</accession>
<sequence>MVASNLQQVVIKSFMAKTSTKAVTFIIIIIALTISINIYLNENLSFTPTAQGFTDLIDTFKVPLGVLSLLIPTLGIMAVHHRSIQSAEQIRIIEEQRIFSNYFKHFEMFEKHLDNIENIHFDSKTALYELFYPHSKAGDLSIDINLKGAVDELIKETITNLKQLNTNEDPSQRSFFTAFEQVESNLQKIEEVTAIEHSDRRKYKTILDDCPLAFKGLDAKETGLIAYFTTAHNYLSQVNLLFKFEFGCIPKTLYNSEIEELLNKGALPKEDYKNLVGKLR</sequence>
<name>A0ABT5UGD8_9GAMM</name>
<keyword evidence="1" id="KW-0812">Transmembrane</keyword>
<keyword evidence="1" id="KW-1133">Transmembrane helix</keyword>
<evidence type="ECO:0000256" key="1">
    <source>
        <dbReference type="SAM" id="Phobius"/>
    </source>
</evidence>
<dbReference type="Proteomes" id="UP001528823">
    <property type="component" value="Unassembled WGS sequence"/>
</dbReference>
<evidence type="ECO:0000313" key="2">
    <source>
        <dbReference type="EMBL" id="MDE1465455.1"/>
    </source>
</evidence>
<dbReference type="RefSeq" id="WP_274691762.1">
    <property type="nucleotide sequence ID" value="NZ_JAPMOU010000064.1"/>
</dbReference>
<keyword evidence="1" id="KW-0472">Membrane</keyword>
<reference evidence="2 3" key="1">
    <citation type="submission" date="2022-11" db="EMBL/GenBank/DDBJ databases">
        <title>Spartinivicinus poritis sp. nov., isolated from scleractinian coral Porites lutea.</title>
        <authorList>
            <person name="Zhang G."/>
            <person name="Cai L."/>
            <person name="Wei Q."/>
        </authorList>
    </citation>
    <scope>NUCLEOTIDE SEQUENCE [LARGE SCALE GENOMIC DNA]</scope>
    <source>
        <strain evidence="2 3">A2-2</strain>
    </source>
</reference>
<evidence type="ECO:0000313" key="3">
    <source>
        <dbReference type="Proteomes" id="UP001528823"/>
    </source>
</evidence>
<evidence type="ECO:0008006" key="4">
    <source>
        <dbReference type="Google" id="ProtNLM"/>
    </source>
</evidence>
<feature type="transmembrane region" description="Helical" evidence="1">
    <location>
        <begin position="22"/>
        <end position="40"/>
    </location>
</feature>